<feature type="region of interest" description="Disordered" evidence="1">
    <location>
        <begin position="34"/>
        <end position="88"/>
    </location>
</feature>
<sequence length="105" mass="11326">METTSYRKVFSAPSAGPPEDSYVGVGLWGGGRGPIRVYDTSSSRPHPQSHRDRIATRQPPPAGRIPVASSFGGSDTPSSLAEPPAEDFHQFFIRAVSGRRRDDTS</sequence>
<reference evidence="2" key="2">
    <citation type="submission" date="2015-06" db="UniProtKB">
        <authorList>
            <consortium name="EnsemblPlants"/>
        </authorList>
    </citation>
    <scope>IDENTIFICATION</scope>
</reference>
<reference evidence="3" key="1">
    <citation type="submission" date="2013-06" db="EMBL/GenBank/DDBJ databases">
        <authorList>
            <person name="Zhao Q."/>
        </authorList>
    </citation>
    <scope>NUCLEOTIDE SEQUENCE</scope>
    <source>
        <strain evidence="3">cv. W1943</strain>
    </source>
</reference>
<feature type="region of interest" description="Disordered" evidence="1">
    <location>
        <begin position="1"/>
        <end position="21"/>
    </location>
</feature>
<dbReference type="HOGENOM" id="CLU_2350423_0_0_1"/>
<dbReference type="Proteomes" id="UP000008022">
    <property type="component" value="Unassembled WGS sequence"/>
</dbReference>
<evidence type="ECO:0000256" key="1">
    <source>
        <dbReference type="SAM" id="MobiDB-lite"/>
    </source>
</evidence>
<proteinExistence type="predicted"/>
<organism evidence="2 3">
    <name type="scientific">Oryza rufipogon</name>
    <name type="common">Brownbeard rice</name>
    <name type="synonym">Asian wild rice</name>
    <dbReference type="NCBI Taxonomy" id="4529"/>
    <lineage>
        <taxon>Eukaryota</taxon>
        <taxon>Viridiplantae</taxon>
        <taxon>Streptophyta</taxon>
        <taxon>Embryophyta</taxon>
        <taxon>Tracheophyta</taxon>
        <taxon>Spermatophyta</taxon>
        <taxon>Magnoliopsida</taxon>
        <taxon>Liliopsida</taxon>
        <taxon>Poales</taxon>
        <taxon>Poaceae</taxon>
        <taxon>BOP clade</taxon>
        <taxon>Oryzoideae</taxon>
        <taxon>Oryzeae</taxon>
        <taxon>Oryzinae</taxon>
        <taxon>Oryza</taxon>
    </lineage>
</organism>
<name>A0A0E0NUV6_ORYRU</name>
<evidence type="ECO:0000313" key="2">
    <source>
        <dbReference type="EnsemblPlants" id="ORUFI03G17490.2"/>
    </source>
</evidence>
<evidence type="ECO:0000313" key="3">
    <source>
        <dbReference type="Proteomes" id="UP000008022"/>
    </source>
</evidence>
<dbReference type="EnsemblPlants" id="ORUFI03G17490.2">
    <property type="protein sequence ID" value="ORUFI03G17490.2"/>
    <property type="gene ID" value="ORUFI03G17490"/>
</dbReference>
<accession>A0A0E0NUV6</accession>
<protein>
    <submittedName>
        <fullName evidence="2">Uncharacterized protein</fullName>
    </submittedName>
</protein>
<dbReference type="AlphaFoldDB" id="A0A0E0NUV6"/>
<dbReference type="Gramene" id="ORUFI03G17490.2">
    <property type="protein sequence ID" value="ORUFI03G17490.2"/>
    <property type="gene ID" value="ORUFI03G17490"/>
</dbReference>
<keyword evidence="3" id="KW-1185">Reference proteome</keyword>